<accession>A0A9D1WIZ5</accession>
<keyword evidence="1" id="KW-0812">Transmembrane</keyword>
<dbReference type="EMBL" id="DXEX01000189">
    <property type="protein sequence ID" value="HIX59803.1"/>
    <property type="molecule type" value="Genomic_DNA"/>
</dbReference>
<evidence type="ECO:0000313" key="3">
    <source>
        <dbReference type="Proteomes" id="UP000886817"/>
    </source>
</evidence>
<proteinExistence type="predicted"/>
<organism evidence="2 3">
    <name type="scientific">Candidatus Blautia gallistercoris</name>
    <dbReference type="NCBI Taxonomy" id="2838490"/>
    <lineage>
        <taxon>Bacteria</taxon>
        <taxon>Bacillati</taxon>
        <taxon>Bacillota</taxon>
        <taxon>Clostridia</taxon>
        <taxon>Lachnospirales</taxon>
        <taxon>Lachnospiraceae</taxon>
        <taxon>Blautia</taxon>
    </lineage>
</organism>
<feature type="transmembrane region" description="Helical" evidence="1">
    <location>
        <begin position="84"/>
        <end position="115"/>
    </location>
</feature>
<reference evidence="2" key="2">
    <citation type="submission" date="2021-04" db="EMBL/GenBank/DDBJ databases">
        <authorList>
            <person name="Gilroy R."/>
        </authorList>
    </citation>
    <scope>NUCLEOTIDE SEQUENCE</scope>
    <source>
        <strain evidence="2">ChiSjej1B19-8411</strain>
    </source>
</reference>
<feature type="transmembrane region" description="Helical" evidence="1">
    <location>
        <begin position="56"/>
        <end position="72"/>
    </location>
</feature>
<name>A0A9D1WIZ5_9FIRM</name>
<keyword evidence="1" id="KW-0472">Membrane</keyword>
<keyword evidence="1" id="KW-1133">Transmembrane helix</keyword>
<feature type="transmembrane region" description="Helical" evidence="1">
    <location>
        <begin position="165"/>
        <end position="186"/>
    </location>
</feature>
<reference evidence="2" key="1">
    <citation type="journal article" date="2021" name="PeerJ">
        <title>Extensive microbial diversity within the chicken gut microbiome revealed by metagenomics and culture.</title>
        <authorList>
            <person name="Gilroy R."/>
            <person name="Ravi A."/>
            <person name="Getino M."/>
            <person name="Pursley I."/>
            <person name="Horton D.L."/>
            <person name="Alikhan N.F."/>
            <person name="Baker D."/>
            <person name="Gharbi K."/>
            <person name="Hall N."/>
            <person name="Watson M."/>
            <person name="Adriaenssens E.M."/>
            <person name="Foster-Nyarko E."/>
            <person name="Jarju S."/>
            <person name="Secka A."/>
            <person name="Antonio M."/>
            <person name="Oren A."/>
            <person name="Chaudhuri R.R."/>
            <person name="La Ragione R."/>
            <person name="Hildebrand F."/>
            <person name="Pallen M.J."/>
        </authorList>
    </citation>
    <scope>NUCLEOTIDE SEQUENCE</scope>
    <source>
        <strain evidence="2">ChiSjej1B19-8411</strain>
    </source>
</reference>
<feature type="transmembrane region" description="Helical" evidence="1">
    <location>
        <begin position="135"/>
        <end position="156"/>
    </location>
</feature>
<protein>
    <submittedName>
        <fullName evidence="2">Uncharacterized protein</fullName>
    </submittedName>
</protein>
<feature type="transmembrane region" description="Helical" evidence="1">
    <location>
        <begin position="20"/>
        <end position="44"/>
    </location>
</feature>
<gene>
    <name evidence="2" type="ORF">IAA45_08830</name>
</gene>
<evidence type="ECO:0000313" key="2">
    <source>
        <dbReference type="EMBL" id="HIX59803.1"/>
    </source>
</evidence>
<comment type="caution">
    <text evidence="2">The sequence shown here is derived from an EMBL/GenBank/DDBJ whole genome shotgun (WGS) entry which is preliminary data.</text>
</comment>
<feature type="transmembrane region" description="Helical" evidence="1">
    <location>
        <begin position="210"/>
        <end position="234"/>
    </location>
</feature>
<sequence>MKKLTAAIQYECFTSFRYIWIFYLVQYLIVALICLIVAVGTGSFENIGTNCLELNTFIYVGILGALGFKEDFKMLIQNGFTRRYIFLATLSLFVFITGIMSLVDTIVGNVLHFIFPGYSTLFGSLYGYGHFLANWLWLLLLYMIVCSLFYLCILAISRLGKTGSICLGLVLGGGILAAAALIRFGLSDHMVTALNRALLKAMGFMNDGTIIFFPPLLTFLILTCLLCAGSYLIICRAELN</sequence>
<dbReference type="Proteomes" id="UP000886817">
    <property type="component" value="Unassembled WGS sequence"/>
</dbReference>
<dbReference type="AlphaFoldDB" id="A0A9D1WIZ5"/>
<evidence type="ECO:0000256" key="1">
    <source>
        <dbReference type="SAM" id="Phobius"/>
    </source>
</evidence>